<dbReference type="PANTHER" id="PTHR16515:SF21">
    <property type="entry name" value="PR DOMAIN ZINC FINGER PROTEIN 13"/>
    <property type="match status" value="1"/>
</dbReference>
<dbReference type="SUPFAM" id="SSF57667">
    <property type="entry name" value="beta-beta-alpha zinc fingers"/>
    <property type="match status" value="2"/>
</dbReference>
<dbReference type="GO" id="GO:0008757">
    <property type="term" value="F:S-adenosylmethionine-dependent methyltransferase activity"/>
    <property type="evidence" value="ECO:0007669"/>
    <property type="project" value="UniProtKB-ARBA"/>
</dbReference>
<dbReference type="Pfam" id="PF21549">
    <property type="entry name" value="PRDM2_PR"/>
    <property type="match status" value="1"/>
</dbReference>
<accession>A0AA39CAH5</accession>
<feature type="compositionally biased region" description="Low complexity" evidence="4">
    <location>
        <begin position="284"/>
        <end position="299"/>
    </location>
</feature>
<dbReference type="Gene3D" id="3.30.160.60">
    <property type="entry name" value="Classic Zinc Finger"/>
    <property type="match status" value="3"/>
</dbReference>
<organism evidence="6 7">
    <name type="scientific">Microctonus aethiopoides</name>
    <dbReference type="NCBI Taxonomy" id="144406"/>
    <lineage>
        <taxon>Eukaryota</taxon>
        <taxon>Metazoa</taxon>
        <taxon>Ecdysozoa</taxon>
        <taxon>Arthropoda</taxon>
        <taxon>Hexapoda</taxon>
        <taxon>Insecta</taxon>
        <taxon>Pterygota</taxon>
        <taxon>Neoptera</taxon>
        <taxon>Endopterygota</taxon>
        <taxon>Hymenoptera</taxon>
        <taxon>Apocrita</taxon>
        <taxon>Ichneumonoidea</taxon>
        <taxon>Braconidae</taxon>
        <taxon>Euphorinae</taxon>
        <taxon>Microctonus</taxon>
    </lineage>
</organism>
<evidence type="ECO:0000259" key="5">
    <source>
        <dbReference type="PROSITE" id="PS50157"/>
    </source>
</evidence>
<dbReference type="GO" id="GO:0008276">
    <property type="term" value="F:protein methyltransferase activity"/>
    <property type="evidence" value="ECO:0007669"/>
    <property type="project" value="UniProtKB-ARBA"/>
</dbReference>
<dbReference type="FunFam" id="3.30.160.60:FF:000616">
    <property type="entry name" value="PR domain zinc finger protein 13"/>
    <property type="match status" value="1"/>
</dbReference>
<evidence type="ECO:0000313" key="6">
    <source>
        <dbReference type="EMBL" id="KAK0160594.1"/>
    </source>
</evidence>
<dbReference type="InterPro" id="IPR050331">
    <property type="entry name" value="Zinc_finger"/>
</dbReference>
<dbReference type="GO" id="GO:0008170">
    <property type="term" value="F:N-methyltransferase activity"/>
    <property type="evidence" value="ECO:0007669"/>
    <property type="project" value="UniProtKB-ARBA"/>
</dbReference>
<keyword evidence="7" id="KW-1185">Reference proteome</keyword>
<feature type="domain" description="C2H2-type" evidence="5">
    <location>
        <begin position="431"/>
        <end position="454"/>
    </location>
</feature>
<keyword evidence="3" id="KW-0479">Metal-binding</keyword>
<keyword evidence="2" id="KW-0804">Transcription</keyword>
<keyword evidence="1" id="KW-0805">Transcription regulation</keyword>
<comment type="caution">
    <text evidence="6">The sequence shown here is derived from an EMBL/GenBank/DDBJ whole genome shotgun (WGS) entry which is preliminary data.</text>
</comment>
<dbReference type="InterPro" id="IPR013087">
    <property type="entry name" value="Znf_C2H2_type"/>
</dbReference>
<dbReference type="EMBL" id="JAQQBS010001423">
    <property type="protein sequence ID" value="KAK0160594.1"/>
    <property type="molecule type" value="Genomic_DNA"/>
</dbReference>
<name>A0AA39CAH5_9HYME</name>
<dbReference type="AlphaFoldDB" id="A0AA39CAH5"/>
<feature type="domain" description="C2H2-type" evidence="5">
    <location>
        <begin position="403"/>
        <end position="430"/>
    </location>
</feature>
<dbReference type="Gene3D" id="2.170.270.10">
    <property type="entry name" value="SET domain"/>
    <property type="match status" value="1"/>
</dbReference>
<reference evidence="6" key="2">
    <citation type="submission" date="2023-03" db="EMBL/GenBank/DDBJ databases">
        <authorList>
            <person name="Inwood S.N."/>
            <person name="Skelly J.G."/>
            <person name="Guhlin J."/>
            <person name="Harrop T.W.R."/>
            <person name="Goldson S.G."/>
            <person name="Dearden P.K."/>
        </authorList>
    </citation>
    <scope>NUCLEOTIDE SEQUENCE</scope>
    <source>
        <strain evidence="6">Irish</strain>
        <tissue evidence="6">Whole body</tissue>
    </source>
</reference>
<evidence type="ECO:0000256" key="1">
    <source>
        <dbReference type="ARBA" id="ARBA00023015"/>
    </source>
</evidence>
<dbReference type="InterPro" id="IPR046341">
    <property type="entry name" value="SET_dom_sf"/>
</dbReference>
<dbReference type="Pfam" id="PF00096">
    <property type="entry name" value="zf-C2H2"/>
    <property type="match status" value="2"/>
</dbReference>
<dbReference type="PANTHER" id="PTHR16515">
    <property type="entry name" value="PR DOMAIN ZINC FINGER PROTEIN"/>
    <property type="match status" value="1"/>
</dbReference>
<evidence type="ECO:0000256" key="2">
    <source>
        <dbReference type="ARBA" id="ARBA00023163"/>
    </source>
</evidence>
<protein>
    <recommendedName>
        <fullName evidence="5">C2H2-type domain-containing protein</fullName>
    </recommendedName>
</protein>
<evidence type="ECO:0000256" key="3">
    <source>
        <dbReference type="PROSITE-ProRule" id="PRU00042"/>
    </source>
</evidence>
<dbReference type="Proteomes" id="UP001168990">
    <property type="component" value="Unassembled WGS sequence"/>
</dbReference>
<dbReference type="SMART" id="SM00355">
    <property type="entry name" value="ZnF_C2H2"/>
    <property type="match status" value="4"/>
</dbReference>
<feature type="region of interest" description="Disordered" evidence="4">
    <location>
        <begin position="232"/>
        <end position="299"/>
    </location>
</feature>
<dbReference type="GO" id="GO:0010468">
    <property type="term" value="P:regulation of gene expression"/>
    <property type="evidence" value="ECO:0007669"/>
    <property type="project" value="TreeGrafter"/>
</dbReference>
<feature type="domain" description="C2H2-type" evidence="5">
    <location>
        <begin position="375"/>
        <end position="402"/>
    </location>
</feature>
<sequence length="474" mass="53981">MLNDSELMMNNRTIEIPSIGNNNCFVPTSKCGVRAANLISINAATEVIDVGQLPHDNSFIKYVEVADANGRLYCLDRRVNSSYWIKIISFAKDCQSPNVILMTTDHGVILKTMREITPGEPLLMWFTEHMLAMMNIPCLRPTNFHGDRYICNICHAIFEHPNPLKIHIALKCNRLNTNHLWRTLANEFFPTRYSNSFLNLFSQALPPTFNLGLIRQQGSLQQHQQQHYCYPQSHSSQLPMPLSTKNILKNPPTELNNDSSSPMLLEPSLQSTSNLPAPLPLPPTASSSSSLLELPSTSSSTNNNIAICTSNYVRNSAFQPYKMKPQINNSANELITEHNLMMPPTILEMPIIRNDAQAEQFELLLSNLGKLKNGHFCYFCKRIYTRKYGLKIHIRTHTGYKPLKCKFCSRPFGDPSNLNKHMRLHKGDTPYRCHLCDKILVRRRDLERHIKSRHELGNGDNVSEASSDREHETL</sequence>
<dbReference type="GO" id="GO:0005634">
    <property type="term" value="C:nucleus"/>
    <property type="evidence" value="ECO:0007669"/>
    <property type="project" value="TreeGrafter"/>
</dbReference>
<dbReference type="PROSITE" id="PS50157">
    <property type="entry name" value="ZINC_FINGER_C2H2_2"/>
    <property type="match status" value="3"/>
</dbReference>
<evidence type="ECO:0000256" key="4">
    <source>
        <dbReference type="SAM" id="MobiDB-lite"/>
    </source>
</evidence>
<dbReference type="GO" id="GO:0008270">
    <property type="term" value="F:zinc ion binding"/>
    <property type="evidence" value="ECO:0007669"/>
    <property type="project" value="UniProtKB-KW"/>
</dbReference>
<keyword evidence="3" id="KW-0863">Zinc-finger</keyword>
<proteinExistence type="predicted"/>
<dbReference type="InterPro" id="IPR001214">
    <property type="entry name" value="SET_dom"/>
</dbReference>
<dbReference type="InterPro" id="IPR036236">
    <property type="entry name" value="Znf_C2H2_sf"/>
</dbReference>
<reference evidence="6" key="1">
    <citation type="journal article" date="2023" name="bioRxiv">
        <title>Scaffold-level genome assemblies of two parasitoid biocontrol wasps reveal the parthenogenesis mechanism and an associated novel virus.</title>
        <authorList>
            <person name="Inwood S."/>
            <person name="Skelly J."/>
            <person name="Guhlin J."/>
            <person name="Harrop T."/>
            <person name="Goldson S."/>
            <person name="Dearden P."/>
        </authorList>
    </citation>
    <scope>NUCLEOTIDE SEQUENCE</scope>
    <source>
        <strain evidence="6">Irish</strain>
        <tissue evidence="6">Whole body</tissue>
    </source>
</reference>
<keyword evidence="3" id="KW-0862">Zinc</keyword>
<feature type="compositionally biased region" description="Polar residues" evidence="4">
    <location>
        <begin position="243"/>
        <end position="262"/>
    </location>
</feature>
<dbReference type="PROSITE" id="PS00028">
    <property type="entry name" value="ZINC_FINGER_C2H2_1"/>
    <property type="match status" value="3"/>
</dbReference>
<gene>
    <name evidence="6" type="ORF">PV328_007989</name>
</gene>
<evidence type="ECO:0000313" key="7">
    <source>
        <dbReference type="Proteomes" id="UP001168990"/>
    </source>
</evidence>